<evidence type="ECO:0000256" key="4">
    <source>
        <dbReference type="ARBA" id="ARBA00022692"/>
    </source>
</evidence>
<evidence type="ECO:0000259" key="10">
    <source>
        <dbReference type="Pfam" id="PF21088"/>
    </source>
</evidence>
<gene>
    <name evidence="11" type="ORF">Q5H94_09100</name>
</gene>
<keyword evidence="6 8" id="KW-0472">Membrane</keyword>
<organism evidence="11 12">
    <name type="scientific">Sphingomonas immobilis</name>
    <dbReference type="NCBI Taxonomy" id="3063997"/>
    <lineage>
        <taxon>Bacteria</taxon>
        <taxon>Pseudomonadati</taxon>
        <taxon>Pseudomonadota</taxon>
        <taxon>Alphaproteobacteria</taxon>
        <taxon>Sphingomonadales</taxon>
        <taxon>Sphingomonadaceae</taxon>
        <taxon>Sphingomonas</taxon>
    </lineage>
</organism>
<feature type="transmembrane region" description="Helical" evidence="8">
    <location>
        <begin position="107"/>
        <end position="127"/>
    </location>
</feature>
<evidence type="ECO:0000256" key="6">
    <source>
        <dbReference type="ARBA" id="ARBA00023136"/>
    </source>
</evidence>
<dbReference type="RefSeq" id="WP_304560945.1">
    <property type="nucleotide sequence ID" value="NZ_JAUQSZ010000005.1"/>
</dbReference>
<comment type="caution">
    <text evidence="11">The sequence shown here is derived from an EMBL/GenBank/DDBJ whole genome shotgun (WGS) entry which is preliminary data.</text>
</comment>
<keyword evidence="3" id="KW-1003">Cell membrane</keyword>
<feature type="transmembrane region" description="Helical" evidence="8">
    <location>
        <begin position="36"/>
        <end position="59"/>
    </location>
</feature>
<evidence type="ECO:0000256" key="1">
    <source>
        <dbReference type="ARBA" id="ARBA00004651"/>
    </source>
</evidence>
<dbReference type="Gene3D" id="3.30.70.100">
    <property type="match status" value="1"/>
</dbReference>
<dbReference type="SUPFAM" id="SSF82861">
    <property type="entry name" value="Mechanosensitive channel protein MscS (YggB), transmembrane region"/>
    <property type="match status" value="1"/>
</dbReference>
<evidence type="ECO:0000256" key="3">
    <source>
        <dbReference type="ARBA" id="ARBA00022475"/>
    </source>
</evidence>
<comment type="similarity">
    <text evidence="2">Belongs to the MscS (TC 1.A.23) family.</text>
</comment>
<dbReference type="Pfam" id="PF00924">
    <property type="entry name" value="MS_channel_2nd"/>
    <property type="match status" value="1"/>
</dbReference>
<name>A0ABT8ZY49_9SPHN</name>
<evidence type="ECO:0000256" key="8">
    <source>
        <dbReference type="SAM" id="Phobius"/>
    </source>
</evidence>
<dbReference type="SUPFAM" id="SSF50182">
    <property type="entry name" value="Sm-like ribonucleoproteins"/>
    <property type="match status" value="1"/>
</dbReference>
<evidence type="ECO:0000259" key="9">
    <source>
        <dbReference type="Pfam" id="PF00924"/>
    </source>
</evidence>
<proteinExistence type="inferred from homology"/>
<feature type="domain" description="Mechanosensitive ion channel MscS" evidence="9">
    <location>
        <begin position="201"/>
        <end position="266"/>
    </location>
</feature>
<evidence type="ECO:0000256" key="5">
    <source>
        <dbReference type="ARBA" id="ARBA00022989"/>
    </source>
</evidence>
<accession>A0ABT8ZY49</accession>
<dbReference type="InterPro" id="IPR010920">
    <property type="entry name" value="LSM_dom_sf"/>
</dbReference>
<dbReference type="InterPro" id="IPR011066">
    <property type="entry name" value="MscS_channel_C_sf"/>
</dbReference>
<dbReference type="InterPro" id="IPR011014">
    <property type="entry name" value="MscS_channel_TM-2"/>
</dbReference>
<protein>
    <submittedName>
        <fullName evidence="11">Mechanosensitive ion channel family protein</fullName>
    </submittedName>
</protein>
<feature type="region of interest" description="Disordered" evidence="7">
    <location>
        <begin position="368"/>
        <end position="401"/>
    </location>
</feature>
<keyword evidence="12" id="KW-1185">Reference proteome</keyword>
<evidence type="ECO:0000256" key="2">
    <source>
        <dbReference type="ARBA" id="ARBA00008017"/>
    </source>
</evidence>
<dbReference type="EMBL" id="JAUQSZ010000005">
    <property type="protein sequence ID" value="MDO7842484.1"/>
    <property type="molecule type" value="Genomic_DNA"/>
</dbReference>
<evidence type="ECO:0000313" key="12">
    <source>
        <dbReference type="Proteomes" id="UP001176468"/>
    </source>
</evidence>
<evidence type="ECO:0000313" key="11">
    <source>
        <dbReference type="EMBL" id="MDO7842484.1"/>
    </source>
</evidence>
<reference evidence="11" key="1">
    <citation type="submission" date="2023-07" db="EMBL/GenBank/DDBJ databases">
        <authorList>
            <person name="Kim M.K."/>
        </authorList>
    </citation>
    <scope>NUCLEOTIDE SEQUENCE</scope>
    <source>
        <strain evidence="11">CA1-15</strain>
    </source>
</reference>
<feature type="domain" description="Mechanosensitive ion channel transmembrane helices 2/3" evidence="10">
    <location>
        <begin position="160"/>
        <end position="199"/>
    </location>
</feature>
<sequence length="401" mass="43245">MTNTAAPKTPNLGADQLRKQIVDLWNASMSWLQAHWLQILIAVGAGVAIYLALHALKVLGRRLCTRDPSGKGWPTIFGRAIGKTGNFFIAMVAAKLVGGYANPPEQVLTTINFLFTIATVFQAAVWAREIILGAIEHRTSLDSDHGQTLANAMGLIQVFVTFAVFAIALIVVLQNLGVNVSGLIAGLGVGGIAIALAAQGIFADLFAALTIIFDRPFRRGDAITFDKSSGTVEQVGMKSVRIRGTNGEERIISNKNLLDKEIINNTQREFRRVIFTLGLVQTTPVEVMEKLPAMLKEVVEEHGAKFVRAGFTAYGAQSYDFELQFDSVSAVYQDMYDARHTVGLGIVRRLNDEGIALAYPTQTGLSAEEAGLIQPAPPPKAPPGDKIDKPVSSGDRSTADQ</sequence>
<dbReference type="InterPro" id="IPR006685">
    <property type="entry name" value="MscS_channel_2nd"/>
</dbReference>
<dbReference type="Gene3D" id="1.10.287.1260">
    <property type="match status" value="1"/>
</dbReference>
<dbReference type="Gene3D" id="2.30.30.60">
    <property type="match status" value="1"/>
</dbReference>
<dbReference type="PANTHER" id="PTHR30566:SF25">
    <property type="entry name" value="INNER MEMBRANE PROTEIN"/>
    <property type="match status" value="1"/>
</dbReference>
<dbReference type="InterPro" id="IPR023408">
    <property type="entry name" value="MscS_beta-dom_sf"/>
</dbReference>
<dbReference type="SUPFAM" id="SSF82689">
    <property type="entry name" value="Mechanosensitive channel protein MscS (YggB), C-terminal domain"/>
    <property type="match status" value="1"/>
</dbReference>
<dbReference type="InterPro" id="IPR049142">
    <property type="entry name" value="MS_channel_1st"/>
</dbReference>
<dbReference type="Proteomes" id="UP001176468">
    <property type="component" value="Unassembled WGS sequence"/>
</dbReference>
<feature type="transmembrane region" description="Helical" evidence="8">
    <location>
        <begin position="184"/>
        <end position="213"/>
    </location>
</feature>
<dbReference type="PANTHER" id="PTHR30566">
    <property type="entry name" value="YNAI-RELATED MECHANOSENSITIVE ION CHANNEL"/>
    <property type="match status" value="1"/>
</dbReference>
<evidence type="ECO:0000256" key="7">
    <source>
        <dbReference type="SAM" id="MobiDB-lite"/>
    </source>
</evidence>
<feature type="transmembrane region" description="Helical" evidence="8">
    <location>
        <begin position="148"/>
        <end position="172"/>
    </location>
</feature>
<keyword evidence="4 8" id="KW-0812">Transmembrane</keyword>
<keyword evidence="5 8" id="KW-1133">Transmembrane helix</keyword>
<dbReference type="Pfam" id="PF21088">
    <property type="entry name" value="MS_channel_1st"/>
    <property type="match status" value="1"/>
</dbReference>
<comment type="subcellular location">
    <subcellularLocation>
        <location evidence="1">Cell membrane</location>
        <topology evidence="1">Multi-pass membrane protein</topology>
    </subcellularLocation>
</comment>